<organism evidence="1 2">
    <name type="scientific">Termititenax aidoneus</name>
    <dbReference type="NCBI Taxonomy" id="2218524"/>
    <lineage>
        <taxon>Bacteria</taxon>
        <taxon>Bacillati</taxon>
        <taxon>Candidatus Margulisiibacteriota</taxon>
        <taxon>Candidatus Termititenacia</taxon>
        <taxon>Candidatus Termititenacales</taxon>
        <taxon>Candidatus Termititenacaceae</taxon>
        <taxon>Candidatus Termititenax</taxon>
    </lineage>
</organism>
<evidence type="ECO:0000313" key="2">
    <source>
        <dbReference type="Proteomes" id="UP000269352"/>
    </source>
</evidence>
<name>A0A388TCB1_TERA1</name>
<comment type="caution">
    <text evidence="1">The sequence shown here is derived from an EMBL/GenBank/DDBJ whole genome shotgun (WGS) entry which is preliminary data.</text>
</comment>
<dbReference type="Proteomes" id="UP000269352">
    <property type="component" value="Unassembled WGS sequence"/>
</dbReference>
<dbReference type="AlphaFoldDB" id="A0A388TCB1"/>
<keyword evidence="2" id="KW-1185">Reference proteome</keyword>
<reference evidence="1 2" key="1">
    <citation type="journal article" date="2019" name="ISME J.">
        <title>Genome analyses of uncultured TG2/ZB3 bacteria in 'Margulisbacteria' specifically attached to ectosymbiotic spirochetes of protists in the termite gut.</title>
        <authorList>
            <person name="Utami Y.D."/>
            <person name="Kuwahara H."/>
            <person name="Igai K."/>
            <person name="Murakami T."/>
            <person name="Sugaya K."/>
            <person name="Morikawa T."/>
            <person name="Nagura Y."/>
            <person name="Yuki M."/>
            <person name="Deevong P."/>
            <person name="Inoue T."/>
            <person name="Kihara K."/>
            <person name="Lo N."/>
            <person name="Yamada A."/>
            <person name="Ohkuma M."/>
            <person name="Hongoh Y."/>
        </authorList>
    </citation>
    <scope>NUCLEOTIDE SEQUENCE [LARGE SCALE GENOMIC DNA]</scope>
    <source>
        <strain evidence="1">NkOx7-01</strain>
    </source>
</reference>
<accession>A0A388TCB1</accession>
<protein>
    <submittedName>
        <fullName evidence="1">Uncharacterized protein</fullName>
    </submittedName>
</protein>
<proteinExistence type="predicted"/>
<evidence type="ECO:0000313" key="1">
    <source>
        <dbReference type="EMBL" id="GBR73981.1"/>
    </source>
</evidence>
<sequence length="68" mass="7423">MPGQDSIIISAKLDILTELRQELFSRRLYLSGNAGIECDSIAKIIGNKISKLKAEKPVWSVGINAGHN</sequence>
<gene>
    <name evidence="1" type="ORF">NO1_1230</name>
</gene>
<dbReference type="EMBL" id="BGZN01000025">
    <property type="protein sequence ID" value="GBR73981.1"/>
    <property type="molecule type" value="Genomic_DNA"/>
</dbReference>